<gene>
    <name evidence="1" type="ORF">A2Z33_01655</name>
</gene>
<sequence>MVYDELVKSMKKTVINREKPVKRVVWVLGNPDYPADGLPVSLIPQLSSRMPDVTFLRLDPLEDFTAAGRPVFLDTVAGLRKVSVFDSPENFREDPRLSAHDYGLKSGLVLALKIGRITGVRIVGIPPKQYPGIFEDIVRAIRKCL</sequence>
<dbReference type="Proteomes" id="UP000178448">
    <property type="component" value="Unassembled WGS sequence"/>
</dbReference>
<dbReference type="EMBL" id="MFJD01000009">
    <property type="protein sequence ID" value="OGG01924.1"/>
    <property type="molecule type" value="Genomic_DNA"/>
</dbReference>
<evidence type="ECO:0000313" key="2">
    <source>
        <dbReference type="Proteomes" id="UP000178448"/>
    </source>
</evidence>
<evidence type="ECO:0000313" key="1">
    <source>
        <dbReference type="EMBL" id="OGG01924.1"/>
    </source>
</evidence>
<dbReference type="AlphaFoldDB" id="A0A1F5YPB9"/>
<organism evidence="1 2">
    <name type="scientific">Candidatus Gottesmanbacteria bacterium RBG_16_52_11</name>
    <dbReference type="NCBI Taxonomy" id="1798374"/>
    <lineage>
        <taxon>Bacteria</taxon>
        <taxon>Candidatus Gottesmaniibacteriota</taxon>
    </lineage>
</organism>
<protein>
    <recommendedName>
        <fullName evidence="3">Hydrogenase maturation protease</fullName>
    </recommendedName>
</protein>
<dbReference type="STRING" id="1798374.A2Z33_01655"/>
<accession>A0A1F5YPB9</accession>
<comment type="caution">
    <text evidence="1">The sequence shown here is derived from an EMBL/GenBank/DDBJ whole genome shotgun (WGS) entry which is preliminary data.</text>
</comment>
<evidence type="ECO:0008006" key="3">
    <source>
        <dbReference type="Google" id="ProtNLM"/>
    </source>
</evidence>
<name>A0A1F5YPB9_9BACT</name>
<reference evidence="1 2" key="1">
    <citation type="journal article" date="2016" name="Nat. Commun.">
        <title>Thousands of microbial genomes shed light on interconnected biogeochemical processes in an aquifer system.</title>
        <authorList>
            <person name="Anantharaman K."/>
            <person name="Brown C.T."/>
            <person name="Hug L.A."/>
            <person name="Sharon I."/>
            <person name="Castelle C.J."/>
            <person name="Probst A.J."/>
            <person name="Thomas B.C."/>
            <person name="Singh A."/>
            <person name="Wilkins M.J."/>
            <person name="Karaoz U."/>
            <person name="Brodie E.L."/>
            <person name="Williams K.H."/>
            <person name="Hubbard S.S."/>
            <person name="Banfield J.F."/>
        </authorList>
    </citation>
    <scope>NUCLEOTIDE SEQUENCE [LARGE SCALE GENOMIC DNA]</scope>
</reference>
<proteinExistence type="predicted"/>